<accession>A0A0P7AYN1</accession>
<evidence type="ECO:0000313" key="3">
    <source>
        <dbReference type="Proteomes" id="UP000050424"/>
    </source>
</evidence>
<evidence type="ECO:0000259" key="1">
    <source>
        <dbReference type="Pfam" id="PF24320"/>
    </source>
</evidence>
<dbReference type="Proteomes" id="UP000050424">
    <property type="component" value="Unassembled WGS sequence"/>
</dbReference>
<dbReference type="InterPro" id="IPR055915">
    <property type="entry name" value="DUF7492"/>
</dbReference>
<name>A0A0P7AYN1_9HYPO</name>
<comment type="caution">
    <text evidence="2">The sequence shown here is derived from an EMBL/GenBank/DDBJ whole genome shotgun (WGS) entry which is preliminary data.</text>
</comment>
<gene>
    <name evidence="2" type="ORF">AK830_g12600</name>
</gene>
<dbReference type="Pfam" id="PF24320">
    <property type="entry name" value="DUF7492"/>
    <property type="match status" value="1"/>
</dbReference>
<dbReference type="EMBL" id="LKCW01000442">
    <property type="protein sequence ID" value="KPM33974.1"/>
    <property type="molecule type" value="Genomic_DNA"/>
</dbReference>
<reference evidence="2 3" key="1">
    <citation type="submission" date="2015-09" db="EMBL/GenBank/DDBJ databases">
        <title>Draft genome of a European isolate of the apple canker pathogen Neonectria ditissima.</title>
        <authorList>
            <person name="Gomez-Cortecero A."/>
            <person name="Harrison R.J."/>
            <person name="Armitage A.D."/>
        </authorList>
    </citation>
    <scope>NUCLEOTIDE SEQUENCE [LARGE SCALE GENOMIC DNA]</scope>
    <source>
        <strain evidence="2 3">R09/05</strain>
    </source>
</reference>
<keyword evidence="3" id="KW-1185">Reference proteome</keyword>
<proteinExistence type="predicted"/>
<sequence length="246" mass="27799">MVGPPGFIRGAVSRDEPSFNDLQMQHLLPPNDRVRPQGVFKSDLMCRDTQTFGNYSLKFPQLEAHPGDYIALQYQENGHVTLLPNSPQKTDSGMIYIYGTTNPHDDDRFVDIHKVWNEEGTGGNGRGMLLKTWSFDDGQCYQLNEGQTSATRQRNYPKAAVQPQGSDLWCQTDIRLPSTTQNTLTIYWVWDFSAPSSPKIPNGKSEFYTSCMDIKLAKENHNYDISFVEGQDLNFAGIKAQLLNHS</sequence>
<dbReference type="AlphaFoldDB" id="A0A0P7AYN1"/>
<dbReference type="OrthoDB" id="64281at2759"/>
<evidence type="ECO:0000313" key="2">
    <source>
        <dbReference type="EMBL" id="KPM33974.1"/>
    </source>
</evidence>
<protein>
    <recommendedName>
        <fullName evidence="1">DUF7492 domain-containing protein</fullName>
    </recommendedName>
</protein>
<organism evidence="2 3">
    <name type="scientific">Neonectria ditissima</name>
    <dbReference type="NCBI Taxonomy" id="78410"/>
    <lineage>
        <taxon>Eukaryota</taxon>
        <taxon>Fungi</taxon>
        <taxon>Dikarya</taxon>
        <taxon>Ascomycota</taxon>
        <taxon>Pezizomycotina</taxon>
        <taxon>Sordariomycetes</taxon>
        <taxon>Hypocreomycetidae</taxon>
        <taxon>Hypocreales</taxon>
        <taxon>Nectriaceae</taxon>
        <taxon>Neonectria</taxon>
    </lineage>
</organism>
<feature type="domain" description="DUF7492" evidence="1">
    <location>
        <begin position="1"/>
        <end position="237"/>
    </location>
</feature>